<organism evidence="1 2">
    <name type="scientific">Tritrichomonas musculus</name>
    <dbReference type="NCBI Taxonomy" id="1915356"/>
    <lineage>
        <taxon>Eukaryota</taxon>
        <taxon>Metamonada</taxon>
        <taxon>Parabasalia</taxon>
        <taxon>Tritrichomonadida</taxon>
        <taxon>Tritrichomonadidae</taxon>
        <taxon>Tritrichomonas</taxon>
    </lineage>
</organism>
<dbReference type="Proteomes" id="UP001470230">
    <property type="component" value="Unassembled WGS sequence"/>
</dbReference>
<protein>
    <submittedName>
        <fullName evidence="1">Uncharacterized protein</fullName>
    </submittedName>
</protein>
<gene>
    <name evidence="1" type="ORF">M9Y10_025534</name>
</gene>
<accession>A0ABR2H8Z2</accession>
<reference evidence="1 2" key="1">
    <citation type="submission" date="2024-04" db="EMBL/GenBank/DDBJ databases">
        <title>Tritrichomonas musculus Genome.</title>
        <authorList>
            <person name="Alves-Ferreira E."/>
            <person name="Grigg M."/>
            <person name="Lorenzi H."/>
            <person name="Galac M."/>
        </authorList>
    </citation>
    <scope>NUCLEOTIDE SEQUENCE [LARGE SCALE GENOMIC DNA]</scope>
    <source>
        <strain evidence="1 2">EAF2021</strain>
    </source>
</reference>
<comment type="caution">
    <text evidence="1">The sequence shown here is derived from an EMBL/GenBank/DDBJ whole genome shotgun (WGS) entry which is preliminary data.</text>
</comment>
<evidence type="ECO:0000313" key="1">
    <source>
        <dbReference type="EMBL" id="KAK8842674.1"/>
    </source>
</evidence>
<sequence length="182" mass="20748">MESLPNDPNIKCLVFGKSDSGKTRFVYEYATSILSDNPDAVCLIIARKSKAERKLVDCGDCPYLNRILYKWATDPISLIQIASCLHTYMDQELRLLVIEDILEFVSSSQANAIISFFLNGITVFPSCRFIVTMTPKKESNICNFRLSMTHFVNTFNGTRKIGEFPKSIAKAEREIHECLRYE</sequence>
<evidence type="ECO:0000313" key="2">
    <source>
        <dbReference type="Proteomes" id="UP001470230"/>
    </source>
</evidence>
<proteinExistence type="predicted"/>
<keyword evidence="2" id="KW-1185">Reference proteome</keyword>
<name>A0ABR2H8Z2_9EUKA</name>
<dbReference type="EMBL" id="JAPFFF010000037">
    <property type="protein sequence ID" value="KAK8842674.1"/>
    <property type="molecule type" value="Genomic_DNA"/>
</dbReference>